<comment type="caution">
    <text evidence="3">The sequence shown here is derived from an EMBL/GenBank/DDBJ whole genome shotgun (WGS) entry which is preliminary data.</text>
</comment>
<dbReference type="SUPFAM" id="SSF51679">
    <property type="entry name" value="Bacterial luciferase-like"/>
    <property type="match status" value="1"/>
</dbReference>
<keyword evidence="4" id="KW-1185">Reference proteome</keyword>
<dbReference type="InterPro" id="IPR036661">
    <property type="entry name" value="Luciferase-like_sf"/>
</dbReference>
<proteinExistence type="predicted"/>
<gene>
    <name evidence="3" type="ORF">GCM10009811_05780</name>
</gene>
<dbReference type="Gene3D" id="3.20.20.30">
    <property type="entry name" value="Luciferase-like domain"/>
    <property type="match status" value="1"/>
</dbReference>
<accession>A0ABN2LBR5</accession>
<dbReference type="EMBL" id="BAAAPO010000009">
    <property type="protein sequence ID" value="GAA1783206.1"/>
    <property type="molecule type" value="Genomic_DNA"/>
</dbReference>
<reference evidence="3 4" key="1">
    <citation type="journal article" date="2019" name="Int. J. Syst. Evol. Microbiol.">
        <title>The Global Catalogue of Microorganisms (GCM) 10K type strain sequencing project: providing services to taxonomists for standard genome sequencing and annotation.</title>
        <authorList>
            <consortium name="The Broad Institute Genomics Platform"/>
            <consortium name="The Broad Institute Genome Sequencing Center for Infectious Disease"/>
            <person name="Wu L."/>
            <person name="Ma J."/>
        </authorList>
    </citation>
    <scope>NUCLEOTIDE SEQUENCE [LARGE SCALE GENOMIC DNA]</scope>
    <source>
        <strain evidence="3 4">JCM 15592</strain>
    </source>
</reference>
<sequence>MSDRIGIGVCILPDAPWSEVVDTWRAAEDLGFGHAWTYDHLTWSGLPDHAWFAAFPTLAAAAGVTSRIGLGTFVSSPNTHHPAQLVREALSLHDLSEGRFLLGIGAGGDTDASVAWPGATIGERSARFREFTAIVGELLRSDGVGFDGTHYRFERADSLPGPPNAEGRIGIPLLVAANGPKALALAAREGDGWITYGGKASTDAAWWELVAGAAERMDQTRASAGRSRPLRRILGLDSAPTYPFGGVDLFEDAVGRAAALGFTDVVCTWPRTSPPYAGSPDTVRRVAARLL</sequence>
<dbReference type="PANTHER" id="PTHR43244">
    <property type="match status" value="1"/>
</dbReference>
<dbReference type="Proteomes" id="UP001499938">
    <property type="component" value="Unassembled WGS sequence"/>
</dbReference>
<dbReference type="InterPro" id="IPR011251">
    <property type="entry name" value="Luciferase-like_dom"/>
</dbReference>
<evidence type="ECO:0000313" key="4">
    <source>
        <dbReference type="Proteomes" id="UP001499938"/>
    </source>
</evidence>
<keyword evidence="1" id="KW-0560">Oxidoreductase</keyword>
<name>A0ABN2LBR5_9MICO</name>
<feature type="domain" description="Luciferase-like" evidence="2">
    <location>
        <begin position="15"/>
        <end position="220"/>
    </location>
</feature>
<dbReference type="RefSeq" id="WP_344081039.1">
    <property type="nucleotide sequence ID" value="NZ_BAAAPO010000009.1"/>
</dbReference>
<organism evidence="3 4">
    <name type="scientific">Nostocoides veronense</name>
    <dbReference type="NCBI Taxonomy" id="330836"/>
    <lineage>
        <taxon>Bacteria</taxon>
        <taxon>Bacillati</taxon>
        <taxon>Actinomycetota</taxon>
        <taxon>Actinomycetes</taxon>
        <taxon>Micrococcales</taxon>
        <taxon>Intrasporangiaceae</taxon>
        <taxon>Nostocoides</taxon>
    </lineage>
</organism>
<evidence type="ECO:0000259" key="2">
    <source>
        <dbReference type="Pfam" id="PF00296"/>
    </source>
</evidence>
<dbReference type="InterPro" id="IPR050564">
    <property type="entry name" value="F420-G6PD/mer"/>
</dbReference>
<dbReference type="PANTHER" id="PTHR43244:SF1">
    <property type="entry name" value="5,10-METHYLENETETRAHYDROMETHANOPTERIN REDUCTASE"/>
    <property type="match status" value="1"/>
</dbReference>
<dbReference type="Pfam" id="PF00296">
    <property type="entry name" value="Bac_luciferase"/>
    <property type="match status" value="1"/>
</dbReference>
<evidence type="ECO:0000313" key="3">
    <source>
        <dbReference type="EMBL" id="GAA1783206.1"/>
    </source>
</evidence>
<protein>
    <submittedName>
        <fullName evidence="3">LLM class flavin-dependent oxidoreductase</fullName>
    </submittedName>
</protein>
<evidence type="ECO:0000256" key="1">
    <source>
        <dbReference type="ARBA" id="ARBA00023002"/>
    </source>
</evidence>